<comment type="subcellular location">
    <subcellularLocation>
        <location evidence="1">Membrane</location>
        <topology evidence="1">Multi-pass membrane protein</topology>
    </subcellularLocation>
</comment>
<gene>
    <name evidence="7" type="ORF">SAMN02982931_01092</name>
</gene>
<feature type="transmembrane region" description="Helical" evidence="6">
    <location>
        <begin position="12"/>
        <end position="38"/>
    </location>
</feature>
<dbReference type="PANTHER" id="PTHR30238:SF4">
    <property type="entry name" value="SLL1022 PROTEIN"/>
    <property type="match status" value="1"/>
</dbReference>
<feature type="transmembrane region" description="Helical" evidence="6">
    <location>
        <begin position="193"/>
        <end position="212"/>
    </location>
</feature>
<keyword evidence="5 6" id="KW-0472">Membrane</keyword>
<dbReference type="Proteomes" id="UP000199071">
    <property type="component" value="Unassembled WGS sequence"/>
</dbReference>
<feature type="transmembrane region" description="Helical" evidence="6">
    <location>
        <begin position="58"/>
        <end position="79"/>
    </location>
</feature>
<keyword evidence="4 6" id="KW-1133">Transmembrane helix</keyword>
<sequence length="245" mass="26428">MIAFDWISDPAIWASLVTLTAMEIVLGIDNIVFISVIVGKLPPEQAKRARQIGLTMALVFRVLLLFSLFWLIGLTASVFELFGQGFSWRDIVLIAGGAFLLYKATTEIHRDVEGGGHAEAATGPKVYASFGMIVSQIAVIDMVFSVDSILTAIGMADHVGVMIAAVVIAIAIMYLASGPVASFIERHPTTRMLALAFLMMIGVALIADGIGFHIPRGYLYAAMAFSAIVELLNVVAGKNRRKQQQ</sequence>
<protein>
    <submittedName>
        <fullName evidence="7">Membrane protein TerC, possibly involved in tellurium resistance</fullName>
    </submittedName>
</protein>
<evidence type="ECO:0000313" key="7">
    <source>
        <dbReference type="EMBL" id="SDB14325.1"/>
    </source>
</evidence>
<dbReference type="Pfam" id="PF03741">
    <property type="entry name" value="TerC"/>
    <property type="match status" value="1"/>
</dbReference>
<evidence type="ECO:0000256" key="2">
    <source>
        <dbReference type="ARBA" id="ARBA00007511"/>
    </source>
</evidence>
<proteinExistence type="inferred from homology"/>
<dbReference type="InterPro" id="IPR005496">
    <property type="entry name" value="Integral_membrane_TerC"/>
</dbReference>
<evidence type="ECO:0000256" key="1">
    <source>
        <dbReference type="ARBA" id="ARBA00004141"/>
    </source>
</evidence>
<evidence type="ECO:0000256" key="3">
    <source>
        <dbReference type="ARBA" id="ARBA00022692"/>
    </source>
</evidence>
<dbReference type="EMBL" id="FMXQ01000002">
    <property type="protein sequence ID" value="SDB14325.1"/>
    <property type="molecule type" value="Genomic_DNA"/>
</dbReference>
<dbReference type="PANTHER" id="PTHR30238">
    <property type="entry name" value="MEMBRANE BOUND PREDICTED REDOX MODULATOR"/>
    <property type="match status" value="1"/>
</dbReference>
<evidence type="ECO:0000313" key="8">
    <source>
        <dbReference type="Proteomes" id="UP000199071"/>
    </source>
</evidence>
<dbReference type="STRING" id="665467.SAMN02982931_01092"/>
<name>A0A1G6B1A4_9HYPH</name>
<keyword evidence="3 6" id="KW-0812">Transmembrane</keyword>
<evidence type="ECO:0000256" key="4">
    <source>
        <dbReference type="ARBA" id="ARBA00022989"/>
    </source>
</evidence>
<dbReference type="OrthoDB" id="9805314at2"/>
<comment type="similarity">
    <text evidence="2">Belongs to the TerC family.</text>
</comment>
<dbReference type="GO" id="GO:0016020">
    <property type="term" value="C:membrane"/>
    <property type="evidence" value="ECO:0007669"/>
    <property type="project" value="UniProtKB-SubCell"/>
</dbReference>
<dbReference type="RefSeq" id="WP_090875306.1">
    <property type="nucleotide sequence ID" value="NZ_FMXQ01000002.1"/>
</dbReference>
<dbReference type="AlphaFoldDB" id="A0A1G6B1A4"/>
<evidence type="ECO:0000256" key="5">
    <source>
        <dbReference type="ARBA" id="ARBA00023136"/>
    </source>
</evidence>
<organism evidence="7 8">
    <name type="scientific">Bauldia litoralis</name>
    <dbReference type="NCBI Taxonomy" id="665467"/>
    <lineage>
        <taxon>Bacteria</taxon>
        <taxon>Pseudomonadati</taxon>
        <taxon>Pseudomonadota</taxon>
        <taxon>Alphaproteobacteria</taxon>
        <taxon>Hyphomicrobiales</taxon>
        <taxon>Kaistiaceae</taxon>
        <taxon>Bauldia</taxon>
    </lineage>
</organism>
<reference evidence="7 8" key="1">
    <citation type="submission" date="2016-10" db="EMBL/GenBank/DDBJ databases">
        <authorList>
            <person name="de Groot N.N."/>
        </authorList>
    </citation>
    <scope>NUCLEOTIDE SEQUENCE [LARGE SCALE GENOMIC DNA]</scope>
    <source>
        <strain evidence="7 8">ATCC 35022</strain>
    </source>
</reference>
<feature type="transmembrane region" description="Helical" evidence="6">
    <location>
        <begin position="218"/>
        <end position="236"/>
    </location>
</feature>
<accession>A0A1G6B1A4</accession>
<keyword evidence="8" id="KW-1185">Reference proteome</keyword>
<evidence type="ECO:0000256" key="6">
    <source>
        <dbReference type="SAM" id="Phobius"/>
    </source>
</evidence>
<feature type="transmembrane region" description="Helical" evidence="6">
    <location>
        <begin position="158"/>
        <end position="181"/>
    </location>
</feature>